<evidence type="ECO:0000313" key="9">
    <source>
        <dbReference type="Proteomes" id="UP001303473"/>
    </source>
</evidence>
<comment type="caution">
    <text evidence="8">The sequence shown here is derived from an EMBL/GenBank/DDBJ whole genome shotgun (WGS) entry which is preliminary data.</text>
</comment>
<evidence type="ECO:0000256" key="6">
    <source>
        <dbReference type="SAM" id="Phobius"/>
    </source>
</evidence>
<feature type="region of interest" description="Disordered" evidence="5">
    <location>
        <begin position="245"/>
        <end position="266"/>
    </location>
</feature>
<evidence type="ECO:0000256" key="4">
    <source>
        <dbReference type="ARBA" id="ARBA00023136"/>
    </source>
</evidence>
<sequence length="362" mass="37778">MRHRRTLLPSALVGLVLVSLTRAASSPIDFSFYPSNAQDCMYRASNASSCAADTVEATNNCLCSNGGDFVTNTAACLGQDDPGDLQKVYDSMSSACENSNTPLTVAQNQYMSAASVTSTNSATSTKSASKTSEPATTPTTLVTSTTGSASPSATGVPQRDQNNPDGQGGLSSGARVGIIAGSVIAGLAMLGSLVWFFLRYKRKKDEEESHPMLAQQKFAFGAPGSDYSSAVPTTPEINALAMDTGGNGDHSEAWPQDNKYRPVSGQTQGTRISGFNWETPDDLGWDHPPVPAADEPKLSVMQRQGPPVFELQGSTQLPAEVPGMPLHELSGSAAAPTHLPPGVGQQQYSGAGWGPAPPARQP</sequence>
<feature type="chain" id="PRO_5042827364" description="Extracellular membrane protein CFEM domain-containing protein" evidence="7">
    <location>
        <begin position="24"/>
        <end position="362"/>
    </location>
</feature>
<keyword evidence="2 6" id="KW-0812">Transmembrane</keyword>
<keyword evidence="9" id="KW-1185">Reference proteome</keyword>
<dbReference type="GO" id="GO:0016020">
    <property type="term" value="C:membrane"/>
    <property type="evidence" value="ECO:0007669"/>
    <property type="project" value="UniProtKB-SubCell"/>
</dbReference>
<organism evidence="8 9">
    <name type="scientific">Diplogelasinospora grovesii</name>
    <dbReference type="NCBI Taxonomy" id="303347"/>
    <lineage>
        <taxon>Eukaryota</taxon>
        <taxon>Fungi</taxon>
        <taxon>Dikarya</taxon>
        <taxon>Ascomycota</taxon>
        <taxon>Pezizomycotina</taxon>
        <taxon>Sordariomycetes</taxon>
        <taxon>Sordariomycetidae</taxon>
        <taxon>Sordariales</taxon>
        <taxon>Diplogelasinosporaceae</taxon>
        <taxon>Diplogelasinospora</taxon>
    </lineage>
</organism>
<protein>
    <recommendedName>
        <fullName evidence="10">Extracellular membrane protein CFEM domain-containing protein</fullName>
    </recommendedName>
</protein>
<evidence type="ECO:0000313" key="8">
    <source>
        <dbReference type="EMBL" id="KAK3940255.1"/>
    </source>
</evidence>
<evidence type="ECO:0000256" key="2">
    <source>
        <dbReference type="ARBA" id="ARBA00022692"/>
    </source>
</evidence>
<keyword evidence="3 6" id="KW-1133">Transmembrane helix</keyword>
<keyword evidence="7" id="KW-0732">Signal</keyword>
<evidence type="ECO:0000256" key="5">
    <source>
        <dbReference type="SAM" id="MobiDB-lite"/>
    </source>
</evidence>
<accession>A0AAN6N6V7</accession>
<evidence type="ECO:0008006" key="10">
    <source>
        <dbReference type="Google" id="ProtNLM"/>
    </source>
</evidence>
<reference evidence="9" key="1">
    <citation type="journal article" date="2023" name="Mol. Phylogenet. Evol.">
        <title>Genome-scale phylogeny and comparative genomics of the fungal order Sordariales.</title>
        <authorList>
            <person name="Hensen N."/>
            <person name="Bonometti L."/>
            <person name="Westerberg I."/>
            <person name="Brannstrom I.O."/>
            <person name="Guillou S."/>
            <person name="Cros-Aarteil S."/>
            <person name="Calhoun S."/>
            <person name="Haridas S."/>
            <person name="Kuo A."/>
            <person name="Mondo S."/>
            <person name="Pangilinan J."/>
            <person name="Riley R."/>
            <person name="LaButti K."/>
            <person name="Andreopoulos B."/>
            <person name="Lipzen A."/>
            <person name="Chen C."/>
            <person name="Yan M."/>
            <person name="Daum C."/>
            <person name="Ng V."/>
            <person name="Clum A."/>
            <person name="Steindorff A."/>
            <person name="Ohm R.A."/>
            <person name="Martin F."/>
            <person name="Silar P."/>
            <person name="Natvig D.O."/>
            <person name="Lalanne C."/>
            <person name="Gautier V."/>
            <person name="Ament-Velasquez S.L."/>
            <person name="Kruys A."/>
            <person name="Hutchinson M.I."/>
            <person name="Powell A.J."/>
            <person name="Barry K."/>
            <person name="Miller A.N."/>
            <person name="Grigoriev I.V."/>
            <person name="Debuchy R."/>
            <person name="Gladieux P."/>
            <person name="Hiltunen Thoren M."/>
            <person name="Johannesson H."/>
        </authorList>
    </citation>
    <scope>NUCLEOTIDE SEQUENCE [LARGE SCALE GENOMIC DNA]</scope>
    <source>
        <strain evidence="9">CBS 340.73</strain>
    </source>
</reference>
<feature type="signal peptide" evidence="7">
    <location>
        <begin position="1"/>
        <end position="23"/>
    </location>
</feature>
<evidence type="ECO:0000256" key="7">
    <source>
        <dbReference type="SAM" id="SignalP"/>
    </source>
</evidence>
<evidence type="ECO:0000256" key="3">
    <source>
        <dbReference type="ARBA" id="ARBA00022989"/>
    </source>
</evidence>
<dbReference type="GO" id="GO:0071944">
    <property type="term" value="C:cell periphery"/>
    <property type="evidence" value="ECO:0007669"/>
    <property type="project" value="UniProtKB-ARBA"/>
</dbReference>
<proteinExistence type="predicted"/>
<dbReference type="InterPro" id="IPR051694">
    <property type="entry name" value="Immunoregulatory_rcpt-like"/>
</dbReference>
<feature type="region of interest" description="Disordered" evidence="5">
    <location>
        <begin position="119"/>
        <end position="169"/>
    </location>
</feature>
<feature type="region of interest" description="Disordered" evidence="5">
    <location>
        <begin position="319"/>
        <end position="362"/>
    </location>
</feature>
<evidence type="ECO:0000256" key="1">
    <source>
        <dbReference type="ARBA" id="ARBA00004167"/>
    </source>
</evidence>
<gene>
    <name evidence="8" type="ORF">QBC46DRAFT_127459</name>
</gene>
<name>A0AAN6N6V7_9PEZI</name>
<dbReference type="Proteomes" id="UP001303473">
    <property type="component" value="Unassembled WGS sequence"/>
</dbReference>
<dbReference type="AlphaFoldDB" id="A0AAN6N6V7"/>
<dbReference type="EMBL" id="MU853798">
    <property type="protein sequence ID" value="KAK3940255.1"/>
    <property type="molecule type" value="Genomic_DNA"/>
</dbReference>
<feature type="compositionally biased region" description="Low complexity" evidence="5">
    <location>
        <begin position="119"/>
        <end position="155"/>
    </location>
</feature>
<dbReference type="PANTHER" id="PTHR15549">
    <property type="entry name" value="PAIRED IMMUNOGLOBULIN-LIKE TYPE 2 RECEPTOR"/>
    <property type="match status" value="1"/>
</dbReference>
<feature type="transmembrane region" description="Helical" evidence="6">
    <location>
        <begin position="176"/>
        <end position="198"/>
    </location>
</feature>
<keyword evidence="4 6" id="KW-0472">Membrane</keyword>
<comment type="subcellular location">
    <subcellularLocation>
        <location evidence="1">Membrane</location>
        <topology evidence="1">Single-pass membrane protein</topology>
    </subcellularLocation>
</comment>